<dbReference type="GO" id="GO:0003676">
    <property type="term" value="F:nucleic acid binding"/>
    <property type="evidence" value="ECO:0007669"/>
    <property type="project" value="InterPro"/>
</dbReference>
<dbReference type="InterPro" id="IPR036397">
    <property type="entry name" value="RNaseH_sf"/>
</dbReference>
<organism evidence="2 3">
    <name type="scientific">Rhizopus oryzae</name>
    <name type="common">Mucormycosis agent</name>
    <name type="synonym">Rhizopus arrhizus var. delemar</name>
    <dbReference type="NCBI Taxonomy" id="64495"/>
    <lineage>
        <taxon>Eukaryota</taxon>
        <taxon>Fungi</taxon>
        <taxon>Fungi incertae sedis</taxon>
        <taxon>Mucoromycota</taxon>
        <taxon>Mucoromycotina</taxon>
        <taxon>Mucoromycetes</taxon>
        <taxon>Mucorales</taxon>
        <taxon>Mucorineae</taxon>
        <taxon>Rhizopodaceae</taxon>
        <taxon>Rhizopus</taxon>
    </lineage>
</organism>
<reference evidence="2" key="1">
    <citation type="journal article" date="2020" name="Microb. Genom.">
        <title>Genetic diversity of clinical and environmental Mucorales isolates obtained from an investigation of mucormycosis cases among solid organ transplant recipients.</title>
        <authorList>
            <person name="Nguyen M.H."/>
            <person name="Kaul D."/>
            <person name="Muto C."/>
            <person name="Cheng S.J."/>
            <person name="Richter R.A."/>
            <person name="Bruno V.M."/>
            <person name="Liu G."/>
            <person name="Beyhan S."/>
            <person name="Sundermann A.J."/>
            <person name="Mounaud S."/>
            <person name="Pasculle A.W."/>
            <person name="Nierman W.C."/>
            <person name="Driscoll E."/>
            <person name="Cumbie R."/>
            <person name="Clancy C.J."/>
            <person name="Dupont C.L."/>
        </authorList>
    </citation>
    <scope>NUCLEOTIDE SEQUENCE</scope>
    <source>
        <strain evidence="2">GL16</strain>
    </source>
</reference>
<dbReference type="InterPro" id="IPR012337">
    <property type="entry name" value="RNaseH-like_sf"/>
</dbReference>
<feature type="compositionally biased region" description="Basic and acidic residues" evidence="1">
    <location>
        <begin position="1"/>
        <end position="11"/>
    </location>
</feature>
<proteinExistence type="predicted"/>
<sequence>MIKHSGIEHRLSNPYNPVGNRVNERYTSLAKQIVIKRLDGVKNEWDLYLPSVQQPNELINYSNIQPILHNQTIDSQNLEDKPKEIMDMIIPDLREKFSETQKNDNT</sequence>
<dbReference type="Gene3D" id="3.30.420.10">
    <property type="entry name" value="Ribonuclease H-like superfamily/Ribonuclease H"/>
    <property type="match status" value="1"/>
</dbReference>
<comment type="caution">
    <text evidence="2">The sequence shown here is derived from an EMBL/GenBank/DDBJ whole genome shotgun (WGS) entry which is preliminary data.</text>
</comment>
<evidence type="ECO:0008006" key="4">
    <source>
        <dbReference type="Google" id="ProtNLM"/>
    </source>
</evidence>
<name>A0A9P6YDW4_RHIOR</name>
<protein>
    <recommendedName>
        <fullName evidence="4">Integrase catalytic domain-containing protein</fullName>
    </recommendedName>
</protein>
<dbReference type="AlphaFoldDB" id="A0A9P6YDW4"/>
<dbReference type="OrthoDB" id="2285631at2759"/>
<dbReference type="Proteomes" id="UP000717996">
    <property type="component" value="Unassembled WGS sequence"/>
</dbReference>
<evidence type="ECO:0000313" key="2">
    <source>
        <dbReference type="EMBL" id="KAG1545948.1"/>
    </source>
</evidence>
<dbReference type="SUPFAM" id="SSF53098">
    <property type="entry name" value="Ribonuclease H-like"/>
    <property type="match status" value="1"/>
</dbReference>
<accession>A0A9P6YDW4</accession>
<evidence type="ECO:0000256" key="1">
    <source>
        <dbReference type="SAM" id="MobiDB-lite"/>
    </source>
</evidence>
<gene>
    <name evidence="2" type="ORF">G6F51_005160</name>
</gene>
<feature type="region of interest" description="Disordered" evidence="1">
    <location>
        <begin position="1"/>
        <end position="21"/>
    </location>
</feature>
<evidence type="ECO:0000313" key="3">
    <source>
        <dbReference type="Proteomes" id="UP000717996"/>
    </source>
</evidence>
<dbReference type="EMBL" id="JAANIT010000615">
    <property type="protein sequence ID" value="KAG1545948.1"/>
    <property type="molecule type" value="Genomic_DNA"/>
</dbReference>